<reference evidence="2" key="1">
    <citation type="journal article" date="2015" name="Nature">
        <title>Complex archaea that bridge the gap between prokaryotes and eukaryotes.</title>
        <authorList>
            <person name="Spang A."/>
            <person name="Saw J.H."/>
            <person name="Jorgensen S.L."/>
            <person name="Zaremba-Niedzwiedzka K."/>
            <person name="Martijn J."/>
            <person name="Lind A.E."/>
            <person name="van Eijk R."/>
            <person name="Schleper C."/>
            <person name="Guy L."/>
            <person name="Ettema T.J."/>
        </authorList>
    </citation>
    <scope>NUCLEOTIDE SEQUENCE</scope>
</reference>
<organism evidence="2">
    <name type="scientific">marine sediment metagenome</name>
    <dbReference type="NCBI Taxonomy" id="412755"/>
    <lineage>
        <taxon>unclassified sequences</taxon>
        <taxon>metagenomes</taxon>
        <taxon>ecological metagenomes</taxon>
    </lineage>
</organism>
<dbReference type="AlphaFoldDB" id="A0A0F9K541"/>
<evidence type="ECO:0000313" key="2">
    <source>
        <dbReference type="EMBL" id="KKM77128.1"/>
    </source>
</evidence>
<dbReference type="EMBL" id="LAZR01008694">
    <property type="protein sequence ID" value="KKM77128.1"/>
    <property type="molecule type" value="Genomic_DNA"/>
</dbReference>
<accession>A0A0F9K541</accession>
<sequence length="421" mass="45958">MKKVWIAYGILVVAIAYAVPVLSQGPALPPGEYDLEAGQYVFNVPPLAGTPLPTDTATASPPTDTPVPPTDVPGAHNDTEWHPVSADVSHTHNANPSSMDHIFGPVGQYTAGQEISYPWQTWRGLDADPFGPPAGPGDMENDFKHEGYKWHVGEITECRTAYFHIAPASGCVVAWRIEHHAVGGPVGAAARLHSYWAELKVCAPQDGILTGPSGFYPVDLNDCGFYRQGGFVDYGGLRTKPRDGNIPIHLPYEPEGWDGGGFAYREHEMLPLGDTPNNRANWSSLSSELNHGVTFAFSTDDDFAELDINDPGNLDFANFRCPDLQCEFNHSTEGFYRIDVEMEYLNQFDDGSGRANFNGFTDRFGNVVSSGCALGPDCIPLIIENIPTGGRAVMYQSHGTPGFYEDFDLSPPGEFWISWPN</sequence>
<protein>
    <submittedName>
        <fullName evidence="2">Uncharacterized protein</fullName>
    </submittedName>
</protein>
<name>A0A0F9K541_9ZZZZ</name>
<evidence type="ECO:0000256" key="1">
    <source>
        <dbReference type="SAM" id="MobiDB-lite"/>
    </source>
</evidence>
<feature type="compositionally biased region" description="Low complexity" evidence="1">
    <location>
        <begin position="50"/>
        <end position="62"/>
    </location>
</feature>
<proteinExistence type="predicted"/>
<feature type="region of interest" description="Disordered" evidence="1">
    <location>
        <begin position="46"/>
        <end position="72"/>
    </location>
</feature>
<gene>
    <name evidence="2" type="ORF">LCGC14_1373230</name>
</gene>
<comment type="caution">
    <text evidence="2">The sequence shown here is derived from an EMBL/GenBank/DDBJ whole genome shotgun (WGS) entry which is preliminary data.</text>
</comment>